<comment type="caution">
    <text evidence="6">The sequence shown here is derived from an EMBL/GenBank/DDBJ whole genome shotgun (WGS) entry which is preliminary data.</text>
</comment>
<feature type="domain" description="Gfo/Idh/MocA-like oxidoreductase C-terminal" evidence="5">
    <location>
        <begin position="138"/>
        <end position="359"/>
    </location>
</feature>
<organism evidence="6 7">
    <name type="scientific">Cylindrodendrum hubeiense</name>
    <dbReference type="NCBI Taxonomy" id="595255"/>
    <lineage>
        <taxon>Eukaryota</taxon>
        <taxon>Fungi</taxon>
        <taxon>Dikarya</taxon>
        <taxon>Ascomycota</taxon>
        <taxon>Pezizomycotina</taxon>
        <taxon>Sordariomycetes</taxon>
        <taxon>Hypocreomycetidae</taxon>
        <taxon>Hypocreales</taxon>
        <taxon>Nectriaceae</taxon>
        <taxon>Cylindrodendrum</taxon>
    </lineage>
</organism>
<dbReference type="InterPro" id="IPR004104">
    <property type="entry name" value="Gfo/Idh/MocA-like_OxRdtase_C"/>
</dbReference>
<feature type="region of interest" description="Disordered" evidence="3">
    <location>
        <begin position="261"/>
        <end position="285"/>
    </location>
</feature>
<dbReference type="OrthoDB" id="2129491at2759"/>
<dbReference type="Pfam" id="PF02894">
    <property type="entry name" value="GFO_IDH_MocA_C"/>
    <property type="match status" value="1"/>
</dbReference>
<comment type="similarity">
    <text evidence="1">Belongs to the Gfo/Idh/MocA family.</text>
</comment>
<evidence type="ECO:0000313" key="6">
    <source>
        <dbReference type="EMBL" id="KAF7554927.1"/>
    </source>
</evidence>
<evidence type="ECO:0000259" key="4">
    <source>
        <dbReference type="Pfam" id="PF01408"/>
    </source>
</evidence>
<dbReference type="GO" id="GO:0000166">
    <property type="term" value="F:nucleotide binding"/>
    <property type="evidence" value="ECO:0007669"/>
    <property type="project" value="InterPro"/>
</dbReference>
<evidence type="ECO:0000259" key="5">
    <source>
        <dbReference type="Pfam" id="PF02894"/>
    </source>
</evidence>
<dbReference type="Gene3D" id="3.30.360.10">
    <property type="entry name" value="Dihydrodipicolinate Reductase, domain 2"/>
    <property type="match status" value="1"/>
</dbReference>
<dbReference type="Gene3D" id="3.40.50.720">
    <property type="entry name" value="NAD(P)-binding Rossmann-like Domain"/>
    <property type="match status" value="1"/>
</dbReference>
<dbReference type="SUPFAM" id="SSF51735">
    <property type="entry name" value="NAD(P)-binding Rossmann-fold domains"/>
    <property type="match status" value="1"/>
</dbReference>
<feature type="domain" description="Gfo/Idh/MocA-like oxidoreductase N-terminal" evidence="4">
    <location>
        <begin position="6"/>
        <end position="124"/>
    </location>
</feature>
<evidence type="ECO:0000256" key="1">
    <source>
        <dbReference type="ARBA" id="ARBA00010928"/>
    </source>
</evidence>
<reference evidence="6" key="1">
    <citation type="submission" date="2020-03" db="EMBL/GenBank/DDBJ databases">
        <title>Draft Genome Sequence of Cylindrodendrum hubeiense.</title>
        <authorList>
            <person name="Buettner E."/>
            <person name="Kellner H."/>
        </authorList>
    </citation>
    <scope>NUCLEOTIDE SEQUENCE</scope>
    <source>
        <strain evidence="6">IHI 201604</strain>
    </source>
</reference>
<dbReference type="SUPFAM" id="SSF55347">
    <property type="entry name" value="Glyceraldehyde-3-phosphate dehydrogenase-like, C-terminal domain"/>
    <property type="match status" value="1"/>
</dbReference>
<keyword evidence="7" id="KW-1185">Reference proteome</keyword>
<dbReference type="InterPro" id="IPR000683">
    <property type="entry name" value="Gfo/Idh/MocA-like_OxRdtase_N"/>
</dbReference>
<protein>
    <recommendedName>
        <fullName evidence="8">Oxidoreductase</fullName>
    </recommendedName>
</protein>
<dbReference type="EMBL" id="JAANBB010000026">
    <property type="protein sequence ID" value="KAF7554927.1"/>
    <property type="molecule type" value="Genomic_DNA"/>
</dbReference>
<keyword evidence="2" id="KW-0560">Oxidoreductase</keyword>
<proteinExistence type="inferred from homology"/>
<evidence type="ECO:0008006" key="8">
    <source>
        <dbReference type="Google" id="ProtNLM"/>
    </source>
</evidence>
<dbReference type="Pfam" id="PF01408">
    <property type="entry name" value="GFO_IDH_MocA"/>
    <property type="match status" value="1"/>
</dbReference>
<accession>A0A9P5LJ09</accession>
<dbReference type="GO" id="GO:0016491">
    <property type="term" value="F:oxidoreductase activity"/>
    <property type="evidence" value="ECO:0007669"/>
    <property type="project" value="UniProtKB-KW"/>
</dbReference>
<dbReference type="AlphaFoldDB" id="A0A9P5LJ09"/>
<evidence type="ECO:0000256" key="3">
    <source>
        <dbReference type="SAM" id="MobiDB-lite"/>
    </source>
</evidence>
<evidence type="ECO:0000313" key="7">
    <source>
        <dbReference type="Proteomes" id="UP000722485"/>
    </source>
</evidence>
<dbReference type="PANTHER" id="PTHR43708">
    <property type="entry name" value="CONSERVED EXPRESSED OXIDOREDUCTASE (EUROFUNG)"/>
    <property type="match status" value="1"/>
</dbReference>
<name>A0A9P5LJ09_9HYPO</name>
<sequence>MASNVFNVAVVGYGLSAKVFHIPFINRTSQFKLHSIVQRTPKQGDSAPEDYPDLKHYRDIKDLLADSEVDVVVITTPPNFHFEMTKAVLESGKHVLTEKPFVPTASEANELAAIAKKHQRLICVYQNRRWDSDFLILKHLIAQGTIGRIVEFNTHFDRYRADAPTNWKGNLDIAGGGSVLYDLGTHLIDQVYTLFGLPQYVHGRLLSQREGRIDLTTPDSLSIELTYPNAMLVHARVSVLSAETSQTRYWVRGSKGSFHKQELDTQEGQLRTGMTPEDPKFGEENPDNYRLTVVGDDGKIQDHPIPRLVPETYQAFYDKFGQAVESGKEEDVPVKAIEARDVLRVIEAVMESAKTGKDVILS</sequence>
<dbReference type="InterPro" id="IPR051317">
    <property type="entry name" value="Gfo/Idh/MocA_oxidoreduct"/>
</dbReference>
<dbReference type="Proteomes" id="UP000722485">
    <property type="component" value="Unassembled WGS sequence"/>
</dbReference>
<evidence type="ECO:0000256" key="2">
    <source>
        <dbReference type="ARBA" id="ARBA00023002"/>
    </source>
</evidence>
<dbReference type="InterPro" id="IPR036291">
    <property type="entry name" value="NAD(P)-bd_dom_sf"/>
</dbReference>
<dbReference type="PANTHER" id="PTHR43708:SF5">
    <property type="entry name" value="CONSERVED EXPRESSED OXIDOREDUCTASE (EUROFUNG)-RELATED"/>
    <property type="match status" value="1"/>
</dbReference>
<gene>
    <name evidence="6" type="ORF">G7Z17_g2559</name>
</gene>